<feature type="transmembrane region" description="Helical" evidence="7">
    <location>
        <begin position="50"/>
        <end position="69"/>
    </location>
</feature>
<feature type="transmembrane region" description="Helical" evidence="7">
    <location>
        <begin position="200"/>
        <end position="221"/>
    </location>
</feature>
<feature type="transmembrane region" description="Helical" evidence="7">
    <location>
        <begin position="267"/>
        <end position="287"/>
    </location>
</feature>
<keyword evidence="4 7" id="KW-1133">Transmembrane helix</keyword>
<dbReference type="InterPro" id="IPR011701">
    <property type="entry name" value="MFS"/>
</dbReference>
<feature type="domain" description="Major facilitator superfamily (MFS) profile" evidence="8">
    <location>
        <begin position="14"/>
        <end position="463"/>
    </location>
</feature>
<feature type="transmembrane region" description="Helical" evidence="7">
    <location>
        <begin position="436"/>
        <end position="456"/>
    </location>
</feature>
<feature type="transmembrane region" description="Helical" evidence="7">
    <location>
        <begin position="169"/>
        <end position="188"/>
    </location>
</feature>
<keyword evidence="10" id="KW-1185">Reference proteome</keyword>
<evidence type="ECO:0000313" key="10">
    <source>
        <dbReference type="Proteomes" id="UP000294744"/>
    </source>
</evidence>
<evidence type="ECO:0000256" key="4">
    <source>
        <dbReference type="ARBA" id="ARBA00022989"/>
    </source>
</evidence>
<feature type="region of interest" description="Disordered" evidence="6">
    <location>
        <begin position="459"/>
        <end position="495"/>
    </location>
</feature>
<evidence type="ECO:0000256" key="6">
    <source>
        <dbReference type="SAM" id="MobiDB-lite"/>
    </source>
</evidence>
<dbReference type="InterPro" id="IPR020846">
    <property type="entry name" value="MFS_dom"/>
</dbReference>
<feature type="transmembrane region" description="Helical" evidence="7">
    <location>
        <begin position="227"/>
        <end position="247"/>
    </location>
</feature>
<name>A0A4R4UFY2_9PSEU</name>
<keyword evidence="5 7" id="KW-0472">Membrane</keyword>
<feature type="transmembrane region" description="Helical" evidence="7">
    <location>
        <begin position="81"/>
        <end position="100"/>
    </location>
</feature>
<evidence type="ECO:0000259" key="8">
    <source>
        <dbReference type="PROSITE" id="PS50850"/>
    </source>
</evidence>
<comment type="caution">
    <text evidence="9">The sequence shown here is derived from an EMBL/GenBank/DDBJ whole genome shotgun (WGS) entry which is preliminary data.</text>
</comment>
<accession>A0A4R4UFY2</accession>
<dbReference type="EMBL" id="SMKV01000023">
    <property type="protein sequence ID" value="TDC90688.1"/>
    <property type="molecule type" value="Genomic_DNA"/>
</dbReference>
<sequence>MSSRTAFSAQRDGRLSIALVCTALAGAVIGSVGAPLITPVATGMHVSLDAAQWTLTVTLFSGAIAGPILGRLGSGPYRRVTILVTLALVVVGGLLTVLPLPLAALLIGRGLQGLGVAVGALLMSVARAHLPSERSAPTIAALSVASTVGIGVGYPVISLLDQFAGLRAAYGLGLLLSAVALAIAWRALPAEALGERPRIDVAGALLLALGTLGILIVIATPSMWSNAWLAGGVLIGTTTILTVWAFIELRTTAPLVDLRLLSQGPVLRANLAILVAGTGLYLLFSLFTRYVQTPAGAHYGFALPGVAAGAALIPFSLLGFAAGSAVPRLNARITERGTYALSVALAAASALLFAFGNRSLPAVLAAIALLGFAVGGLFAVMPELILVGVPQEETASVLSINQIARSTGMSIGSALAGSLLAATTQNGALLPDQNGYITTALWALPPLAASALIIAAQRKRTSRGTGNHGKRRGRQPSSLSGGVTTATTPRRGRPC</sequence>
<dbReference type="Proteomes" id="UP000294744">
    <property type="component" value="Unassembled WGS sequence"/>
</dbReference>
<dbReference type="PANTHER" id="PTHR42718">
    <property type="entry name" value="MAJOR FACILITATOR SUPERFAMILY MULTIDRUG TRANSPORTER MFSC"/>
    <property type="match status" value="1"/>
</dbReference>
<dbReference type="PANTHER" id="PTHR42718:SF9">
    <property type="entry name" value="MAJOR FACILITATOR SUPERFAMILY MULTIDRUG TRANSPORTER MFSC"/>
    <property type="match status" value="1"/>
</dbReference>
<dbReference type="GO" id="GO:0022857">
    <property type="term" value="F:transmembrane transporter activity"/>
    <property type="evidence" value="ECO:0007669"/>
    <property type="project" value="InterPro"/>
</dbReference>
<feature type="transmembrane region" description="Helical" evidence="7">
    <location>
        <begin position="299"/>
        <end position="326"/>
    </location>
</feature>
<dbReference type="InterPro" id="IPR036259">
    <property type="entry name" value="MFS_trans_sf"/>
</dbReference>
<dbReference type="OrthoDB" id="4484751at2"/>
<keyword evidence="2" id="KW-0813">Transport</keyword>
<evidence type="ECO:0000313" key="9">
    <source>
        <dbReference type="EMBL" id="TDC90688.1"/>
    </source>
</evidence>
<dbReference type="GO" id="GO:0005886">
    <property type="term" value="C:plasma membrane"/>
    <property type="evidence" value="ECO:0007669"/>
    <property type="project" value="UniProtKB-SubCell"/>
</dbReference>
<feature type="compositionally biased region" description="Polar residues" evidence="6">
    <location>
        <begin position="475"/>
        <end position="488"/>
    </location>
</feature>
<comment type="subcellular location">
    <subcellularLocation>
        <location evidence="1">Cell membrane</location>
        <topology evidence="1">Multi-pass membrane protein</topology>
    </subcellularLocation>
</comment>
<feature type="transmembrane region" description="Helical" evidence="7">
    <location>
        <begin position="362"/>
        <end position="386"/>
    </location>
</feature>
<proteinExistence type="predicted"/>
<dbReference type="Gene3D" id="1.20.1250.20">
    <property type="entry name" value="MFS general substrate transporter like domains"/>
    <property type="match status" value="1"/>
</dbReference>
<evidence type="ECO:0000256" key="3">
    <source>
        <dbReference type="ARBA" id="ARBA00022692"/>
    </source>
</evidence>
<reference evidence="9 10" key="1">
    <citation type="submission" date="2019-03" db="EMBL/GenBank/DDBJ databases">
        <title>Draft genome sequences of novel Actinobacteria.</title>
        <authorList>
            <person name="Sahin N."/>
            <person name="Ay H."/>
            <person name="Saygin H."/>
        </authorList>
    </citation>
    <scope>NUCLEOTIDE SEQUENCE [LARGE SCALE GENOMIC DNA]</scope>
    <source>
        <strain evidence="9 10">16K404</strain>
    </source>
</reference>
<gene>
    <name evidence="9" type="ORF">E1161_18150</name>
</gene>
<evidence type="ECO:0000256" key="5">
    <source>
        <dbReference type="ARBA" id="ARBA00023136"/>
    </source>
</evidence>
<evidence type="ECO:0000256" key="7">
    <source>
        <dbReference type="SAM" id="Phobius"/>
    </source>
</evidence>
<dbReference type="PROSITE" id="PS50850">
    <property type="entry name" value="MFS"/>
    <property type="match status" value="1"/>
</dbReference>
<dbReference type="RefSeq" id="WP_132624813.1">
    <property type="nucleotide sequence ID" value="NZ_SMKV01000023.1"/>
</dbReference>
<feature type="compositionally biased region" description="Basic residues" evidence="6">
    <location>
        <begin position="459"/>
        <end position="474"/>
    </location>
</feature>
<dbReference type="Pfam" id="PF07690">
    <property type="entry name" value="MFS_1"/>
    <property type="match status" value="1"/>
</dbReference>
<dbReference type="SUPFAM" id="SSF103473">
    <property type="entry name" value="MFS general substrate transporter"/>
    <property type="match status" value="1"/>
</dbReference>
<evidence type="ECO:0000256" key="1">
    <source>
        <dbReference type="ARBA" id="ARBA00004651"/>
    </source>
</evidence>
<feature type="transmembrane region" description="Helical" evidence="7">
    <location>
        <begin position="138"/>
        <end position="157"/>
    </location>
</feature>
<protein>
    <submittedName>
        <fullName evidence="9">MFS transporter</fullName>
    </submittedName>
</protein>
<evidence type="ECO:0000256" key="2">
    <source>
        <dbReference type="ARBA" id="ARBA00022448"/>
    </source>
</evidence>
<feature type="transmembrane region" description="Helical" evidence="7">
    <location>
        <begin position="338"/>
        <end position="356"/>
    </location>
</feature>
<organism evidence="9 10">
    <name type="scientific">Saccharopolyspora aridisoli</name>
    <dbReference type="NCBI Taxonomy" id="2530385"/>
    <lineage>
        <taxon>Bacteria</taxon>
        <taxon>Bacillati</taxon>
        <taxon>Actinomycetota</taxon>
        <taxon>Actinomycetes</taxon>
        <taxon>Pseudonocardiales</taxon>
        <taxon>Pseudonocardiaceae</taxon>
        <taxon>Saccharopolyspora</taxon>
    </lineage>
</organism>
<keyword evidence="3 7" id="KW-0812">Transmembrane</keyword>
<dbReference type="AlphaFoldDB" id="A0A4R4UFY2"/>
<feature type="transmembrane region" description="Helical" evidence="7">
    <location>
        <begin position="15"/>
        <end position="38"/>
    </location>
</feature>